<name>A0A2K8KFX7_9RHOB</name>
<dbReference type="KEGG" id="rbg:BG454_14515"/>
<dbReference type="SUPFAM" id="SSF56219">
    <property type="entry name" value="DNase I-like"/>
    <property type="match status" value="1"/>
</dbReference>
<protein>
    <submittedName>
        <fullName evidence="2">Endonuclease</fullName>
    </submittedName>
</protein>
<dbReference type="InterPro" id="IPR005135">
    <property type="entry name" value="Endo/exonuclease/phosphatase"/>
</dbReference>
<dbReference type="Gene3D" id="3.60.10.10">
    <property type="entry name" value="Endonuclease/exonuclease/phosphatase"/>
    <property type="match status" value="1"/>
</dbReference>
<dbReference type="STRING" id="441209.GCA_001870665_02685"/>
<dbReference type="GO" id="GO:0004519">
    <property type="term" value="F:endonuclease activity"/>
    <property type="evidence" value="ECO:0007669"/>
    <property type="project" value="UniProtKB-KW"/>
</dbReference>
<dbReference type="Proteomes" id="UP000228948">
    <property type="component" value="Chromosome"/>
</dbReference>
<dbReference type="AlphaFoldDB" id="A0A2K8KFX7"/>
<dbReference type="Pfam" id="PF03372">
    <property type="entry name" value="Exo_endo_phos"/>
    <property type="match status" value="1"/>
</dbReference>
<dbReference type="GO" id="GO:0006506">
    <property type="term" value="P:GPI anchor biosynthetic process"/>
    <property type="evidence" value="ECO:0007669"/>
    <property type="project" value="TreeGrafter"/>
</dbReference>
<dbReference type="GO" id="GO:0016020">
    <property type="term" value="C:membrane"/>
    <property type="evidence" value="ECO:0007669"/>
    <property type="project" value="GOC"/>
</dbReference>
<dbReference type="PANTHER" id="PTHR14859">
    <property type="entry name" value="CALCOFLUOR WHITE HYPERSENSITIVE PROTEIN PRECURSOR"/>
    <property type="match status" value="1"/>
</dbReference>
<keyword evidence="2" id="KW-0378">Hydrolase</keyword>
<dbReference type="InterPro" id="IPR036691">
    <property type="entry name" value="Endo/exonu/phosph_ase_sf"/>
</dbReference>
<dbReference type="InterPro" id="IPR051916">
    <property type="entry name" value="GPI-anchor_lipid_remodeler"/>
</dbReference>
<proteinExistence type="predicted"/>
<evidence type="ECO:0000313" key="3">
    <source>
        <dbReference type="Proteomes" id="UP000228948"/>
    </source>
</evidence>
<keyword evidence="2" id="KW-0255">Endonuclease</keyword>
<dbReference type="PANTHER" id="PTHR14859:SF1">
    <property type="entry name" value="PGAP2-INTERACTING PROTEIN"/>
    <property type="match status" value="1"/>
</dbReference>
<organism evidence="2 3">
    <name type="scientific">Roseinatronobacter bogoriensis subsp. barguzinensis</name>
    <dbReference type="NCBI Taxonomy" id="441209"/>
    <lineage>
        <taxon>Bacteria</taxon>
        <taxon>Pseudomonadati</taxon>
        <taxon>Pseudomonadota</taxon>
        <taxon>Alphaproteobacteria</taxon>
        <taxon>Rhodobacterales</taxon>
        <taxon>Paracoccaceae</taxon>
        <taxon>Roseinatronobacter</taxon>
    </lineage>
</organism>
<keyword evidence="3" id="KW-1185">Reference proteome</keyword>
<evidence type="ECO:0000313" key="2">
    <source>
        <dbReference type="EMBL" id="ATX66883.1"/>
    </source>
</evidence>
<dbReference type="OrthoDB" id="9813425at2"/>
<reference evidence="2 3" key="1">
    <citation type="submission" date="2017-11" db="EMBL/GenBank/DDBJ databases">
        <title>Revised Sequence and Annotation of the Rhodobaca barguzinensis strain alga05 Genome.</title>
        <authorList>
            <person name="Kopejtka K."/>
            <person name="Tomasch J.M."/>
            <person name="Bunk B."/>
            <person name="Koblizek M."/>
        </authorList>
    </citation>
    <scope>NUCLEOTIDE SEQUENCE [LARGE SCALE GENOMIC DNA]</scope>
    <source>
        <strain evidence="3">alga05</strain>
    </source>
</reference>
<accession>A0A2K8KFX7</accession>
<evidence type="ECO:0000259" key="1">
    <source>
        <dbReference type="Pfam" id="PF03372"/>
    </source>
</evidence>
<dbReference type="EMBL" id="CP024899">
    <property type="protein sequence ID" value="ATX66883.1"/>
    <property type="molecule type" value="Genomic_DNA"/>
</dbReference>
<keyword evidence="2" id="KW-0540">Nuclease</keyword>
<gene>
    <name evidence="2" type="ORF">BG454_14515</name>
</gene>
<sequence>MRPMSDLIVSSYNIHKAVGTDMRRDPARTVQVIREIGADIVALQEVDRRFGDRRGVLDPDMLRHDTGLVPVALTDRLGARAHGWHGNLLLLRGAEVEEARAVTLPGLEPRGAIIADIRINDQPLRVIAAHLGLLHQSRLLQARFLSKAIEEGDGRPTLVMGDFNEWRLGAGCSLMPLRRELRAVKRSAQTIASFPAQMPVLPLDRIIGCRRAEIGDLRAHDSILARKASDHLPIRAALNLPRAQSAVM</sequence>
<feature type="domain" description="Endonuclease/exonuclease/phosphatase" evidence="1">
    <location>
        <begin position="11"/>
        <end position="231"/>
    </location>
</feature>